<sequence length="95" mass="10338">MTRTEAERLTRIEVLLEQAVVQRTEERERHAQERELMKETIEGIAADLKTIRAELADDKADLAALKNKGTGLLIGVALAGGAAGAGLSSVLEWLR</sequence>
<proteinExistence type="predicted"/>
<evidence type="ECO:0000313" key="2">
    <source>
        <dbReference type="EMBL" id="CAB5222680.1"/>
    </source>
</evidence>
<feature type="transmembrane region" description="Helical" evidence="1">
    <location>
        <begin position="72"/>
        <end position="94"/>
    </location>
</feature>
<name>A0A6J7WY46_9CAUD</name>
<reference evidence="2" key="1">
    <citation type="submission" date="2020-05" db="EMBL/GenBank/DDBJ databases">
        <authorList>
            <person name="Chiriac C."/>
            <person name="Salcher M."/>
            <person name="Ghai R."/>
            <person name="Kavagutti S V."/>
        </authorList>
    </citation>
    <scope>NUCLEOTIDE SEQUENCE</scope>
</reference>
<organism evidence="2">
    <name type="scientific">uncultured Caudovirales phage</name>
    <dbReference type="NCBI Taxonomy" id="2100421"/>
    <lineage>
        <taxon>Viruses</taxon>
        <taxon>Duplodnaviria</taxon>
        <taxon>Heunggongvirae</taxon>
        <taxon>Uroviricota</taxon>
        <taxon>Caudoviricetes</taxon>
        <taxon>Peduoviridae</taxon>
        <taxon>Maltschvirus</taxon>
        <taxon>Maltschvirus maltsch</taxon>
    </lineage>
</organism>
<keyword evidence="1" id="KW-0472">Membrane</keyword>
<keyword evidence="1" id="KW-0812">Transmembrane</keyword>
<protein>
    <submittedName>
        <fullName evidence="2">Uncharacterized protein</fullName>
    </submittedName>
</protein>
<gene>
    <name evidence="2" type="ORF">UFOVP368_25</name>
</gene>
<keyword evidence="1" id="KW-1133">Transmembrane helix</keyword>
<accession>A0A6J7WY46</accession>
<dbReference type="EMBL" id="LR798303">
    <property type="protein sequence ID" value="CAB5222680.1"/>
    <property type="molecule type" value="Genomic_DNA"/>
</dbReference>
<evidence type="ECO:0000256" key="1">
    <source>
        <dbReference type="SAM" id="Phobius"/>
    </source>
</evidence>